<evidence type="ECO:0000313" key="2">
    <source>
        <dbReference type="Proteomes" id="UP000295294"/>
    </source>
</evidence>
<dbReference type="KEGG" id="cox:E0W60_33720"/>
<name>A0A4P7LUH0_9BURK</name>
<sequence length="121" mass="13860">MPAGFDQTPNEVRSASELDEWWDRPYAVTREDGRFEVRCLDGGAWDRSTSYGITADLDEARKLAEKKLADWQRMRARPTCLIDDGYALVRMPQRPDQQMEILARLDSPAAASAWLKEHGFD</sequence>
<dbReference type="AlphaFoldDB" id="A0A4P7LUH0"/>
<geneLocation type="plasmid" evidence="1">
    <name>unnamed2</name>
</geneLocation>
<gene>
    <name evidence="1" type="ORF">E0W60_33720</name>
</gene>
<keyword evidence="1" id="KW-0238">DNA-binding</keyword>
<keyword evidence="1" id="KW-0614">Plasmid</keyword>
<organism evidence="1 2">
    <name type="scientific">Cupriavidus oxalaticus</name>
    <dbReference type="NCBI Taxonomy" id="96344"/>
    <lineage>
        <taxon>Bacteria</taxon>
        <taxon>Pseudomonadati</taxon>
        <taxon>Pseudomonadota</taxon>
        <taxon>Betaproteobacteria</taxon>
        <taxon>Burkholderiales</taxon>
        <taxon>Burkholderiaceae</taxon>
        <taxon>Cupriavidus</taxon>
    </lineage>
</organism>
<proteinExistence type="predicted"/>
<dbReference type="EMBL" id="CP038637">
    <property type="protein sequence ID" value="QBY56111.1"/>
    <property type="molecule type" value="Genomic_DNA"/>
</dbReference>
<dbReference type="Proteomes" id="UP000295294">
    <property type="component" value="Plasmid unnamed2"/>
</dbReference>
<accession>A0A4P7LUH0</accession>
<dbReference type="OrthoDB" id="8247306at2"/>
<evidence type="ECO:0000313" key="1">
    <source>
        <dbReference type="EMBL" id="QBY56111.1"/>
    </source>
</evidence>
<dbReference type="GO" id="GO:0003677">
    <property type="term" value="F:DNA binding"/>
    <property type="evidence" value="ECO:0007669"/>
    <property type="project" value="UniProtKB-KW"/>
</dbReference>
<reference evidence="1 2" key="1">
    <citation type="submission" date="2019-03" db="EMBL/GenBank/DDBJ databases">
        <title>Efficiently degradation of phenoxyalkanoic acid herbicides by Cupriavidus oxalaticus strain X32.</title>
        <authorList>
            <person name="Sheng X."/>
        </authorList>
    </citation>
    <scope>NUCLEOTIDE SEQUENCE [LARGE SCALE GENOMIC DNA]</scope>
    <source>
        <strain evidence="1 2">X32</strain>
        <plasmid evidence="1 2">unnamed2</plasmid>
    </source>
</reference>
<protein>
    <submittedName>
        <fullName evidence="1">DNA-binding protein</fullName>
    </submittedName>
</protein>